<sequence>KWDISPNYSRQVNFFHYMKKHGEPVVKQIQKYFSINRGFRVYYEAFKHPVSLRNLADYLEVDKIPTEKELQGHTLTWSGHPSEYKKWWSRDTEILFESIGGNDLVRRMGYIPFRNQK</sequence>
<reference evidence="1" key="1">
    <citation type="journal article" date="2015" name="Nature">
        <title>Complex archaea that bridge the gap between prokaryotes and eukaryotes.</title>
        <authorList>
            <person name="Spang A."/>
            <person name="Saw J.H."/>
            <person name="Jorgensen S.L."/>
            <person name="Zaremba-Niedzwiedzka K."/>
            <person name="Martijn J."/>
            <person name="Lind A.E."/>
            <person name="van Eijk R."/>
            <person name="Schleper C."/>
            <person name="Guy L."/>
            <person name="Ettema T.J."/>
        </authorList>
    </citation>
    <scope>NUCLEOTIDE SEQUENCE</scope>
</reference>
<organism evidence="1">
    <name type="scientific">marine sediment metagenome</name>
    <dbReference type="NCBI Taxonomy" id="412755"/>
    <lineage>
        <taxon>unclassified sequences</taxon>
        <taxon>metagenomes</taxon>
        <taxon>ecological metagenomes</taxon>
    </lineage>
</organism>
<comment type="caution">
    <text evidence="1">The sequence shown here is derived from an EMBL/GenBank/DDBJ whole genome shotgun (WGS) entry which is preliminary data.</text>
</comment>
<gene>
    <name evidence="1" type="ORF">LCGC14_1510280</name>
</gene>
<evidence type="ECO:0000313" key="1">
    <source>
        <dbReference type="EMBL" id="KKM63550.1"/>
    </source>
</evidence>
<name>A0A0F9LGZ4_9ZZZZ</name>
<feature type="non-terminal residue" evidence="1">
    <location>
        <position position="1"/>
    </location>
</feature>
<protein>
    <submittedName>
        <fullName evidence="1">Uncharacterized protein</fullName>
    </submittedName>
</protein>
<proteinExistence type="predicted"/>
<dbReference type="EMBL" id="LAZR01011075">
    <property type="protein sequence ID" value="KKM63550.1"/>
    <property type="molecule type" value="Genomic_DNA"/>
</dbReference>
<accession>A0A0F9LGZ4</accession>
<dbReference type="AlphaFoldDB" id="A0A0F9LGZ4"/>